<protein>
    <submittedName>
        <fullName evidence="1">Uncharacterized protein</fullName>
    </submittedName>
</protein>
<accession>A0AAU9IHD2</accession>
<evidence type="ECO:0000313" key="1">
    <source>
        <dbReference type="EMBL" id="CAG9311199.1"/>
    </source>
</evidence>
<keyword evidence="2" id="KW-1185">Reference proteome</keyword>
<dbReference type="EMBL" id="CAJZBQ010000004">
    <property type="protein sequence ID" value="CAG9311199.1"/>
    <property type="molecule type" value="Genomic_DNA"/>
</dbReference>
<dbReference type="Proteomes" id="UP001162131">
    <property type="component" value="Unassembled WGS sequence"/>
</dbReference>
<comment type="caution">
    <text evidence="1">The sequence shown here is derived from an EMBL/GenBank/DDBJ whole genome shotgun (WGS) entry which is preliminary data.</text>
</comment>
<evidence type="ECO:0000313" key="2">
    <source>
        <dbReference type="Proteomes" id="UP001162131"/>
    </source>
</evidence>
<organism evidence="1 2">
    <name type="scientific">Blepharisma stoltei</name>
    <dbReference type="NCBI Taxonomy" id="1481888"/>
    <lineage>
        <taxon>Eukaryota</taxon>
        <taxon>Sar</taxon>
        <taxon>Alveolata</taxon>
        <taxon>Ciliophora</taxon>
        <taxon>Postciliodesmatophora</taxon>
        <taxon>Heterotrichea</taxon>
        <taxon>Heterotrichida</taxon>
        <taxon>Blepharismidae</taxon>
        <taxon>Blepharisma</taxon>
    </lineage>
</organism>
<gene>
    <name evidence="1" type="ORF">BSTOLATCC_MIC3491</name>
</gene>
<reference evidence="1" key="1">
    <citation type="submission" date="2021-09" db="EMBL/GenBank/DDBJ databases">
        <authorList>
            <consortium name="AG Swart"/>
            <person name="Singh M."/>
            <person name="Singh A."/>
            <person name="Seah K."/>
            <person name="Emmerich C."/>
        </authorList>
    </citation>
    <scope>NUCLEOTIDE SEQUENCE</scope>
    <source>
        <strain evidence="1">ATCC30299</strain>
    </source>
</reference>
<proteinExistence type="predicted"/>
<sequence length="99" mass="11849">MWNYWERNLQQAHEAISNAGEVNSIKDSSKFLPSRQVSRMMKQHWEVMDFCGISENEEEWLNGTDIVLNAEGYLMPPEEFFSDYEVEDDYWSNYDDHDE</sequence>
<name>A0AAU9IHD2_9CILI</name>
<dbReference type="AlphaFoldDB" id="A0AAU9IHD2"/>